<evidence type="ECO:0000313" key="3">
    <source>
        <dbReference type="Proteomes" id="UP001232148"/>
    </source>
</evidence>
<keyword evidence="3" id="KW-1185">Reference proteome</keyword>
<feature type="compositionally biased region" description="Basic residues" evidence="1">
    <location>
        <begin position="43"/>
        <end position="53"/>
    </location>
</feature>
<comment type="caution">
    <text evidence="2">The sequence shown here is derived from an EMBL/GenBank/DDBJ whole genome shotgun (WGS) entry which is preliminary data.</text>
</comment>
<proteinExistence type="predicted"/>
<evidence type="ECO:0000256" key="1">
    <source>
        <dbReference type="SAM" id="MobiDB-lite"/>
    </source>
</evidence>
<sequence>MGRLFVSNSIIIKGQEDHTGMEIDCYYYCPPPERGGSKATRIQQKKPKPKKQRPSNDQDGQEVLQFIQRSSLLKSREPHAIISPISFRMRRTPEKIKIRIKICIKKEVSGGIQRPRRNLAYTHPAAQILPGKRADASFCPSRVGYTVARLPLVDARLESRNKLWQSTGTFLG</sequence>
<organism evidence="2 3">
    <name type="scientific">Colletotrichum zoysiae</name>
    <dbReference type="NCBI Taxonomy" id="1216348"/>
    <lineage>
        <taxon>Eukaryota</taxon>
        <taxon>Fungi</taxon>
        <taxon>Dikarya</taxon>
        <taxon>Ascomycota</taxon>
        <taxon>Pezizomycotina</taxon>
        <taxon>Sordariomycetes</taxon>
        <taxon>Hypocreomycetidae</taxon>
        <taxon>Glomerellales</taxon>
        <taxon>Glomerellaceae</taxon>
        <taxon>Colletotrichum</taxon>
        <taxon>Colletotrichum graminicola species complex</taxon>
    </lineage>
</organism>
<accession>A0AAD9H161</accession>
<dbReference type="AlphaFoldDB" id="A0AAD9H161"/>
<dbReference type="EMBL" id="MU843244">
    <property type="protein sequence ID" value="KAK2020461.1"/>
    <property type="molecule type" value="Genomic_DNA"/>
</dbReference>
<reference evidence="2" key="1">
    <citation type="submission" date="2021-06" db="EMBL/GenBank/DDBJ databases">
        <title>Comparative genomics, transcriptomics and evolutionary studies reveal genomic signatures of adaptation to plant cell wall in hemibiotrophic fungi.</title>
        <authorList>
            <consortium name="DOE Joint Genome Institute"/>
            <person name="Baroncelli R."/>
            <person name="Diaz J.F."/>
            <person name="Benocci T."/>
            <person name="Peng M."/>
            <person name="Battaglia E."/>
            <person name="Haridas S."/>
            <person name="Andreopoulos W."/>
            <person name="Labutti K."/>
            <person name="Pangilinan J."/>
            <person name="Floch G.L."/>
            <person name="Makela M.R."/>
            <person name="Henrissat B."/>
            <person name="Grigoriev I.V."/>
            <person name="Crouch J.A."/>
            <person name="De Vries R.P."/>
            <person name="Sukno S.A."/>
            <person name="Thon M.R."/>
        </authorList>
    </citation>
    <scope>NUCLEOTIDE SEQUENCE</scope>
    <source>
        <strain evidence="2">MAFF235873</strain>
    </source>
</reference>
<dbReference type="Proteomes" id="UP001232148">
    <property type="component" value="Unassembled WGS sequence"/>
</dbReference>
<gene>
    <name evidence="2" type="ORF">LX32DRAFT_323241</name>
</gene>
<name>A0AAD9H161_9PEZI</name>
<feature type="region of interest" description="Disordered" evidence="1">
    <location>
        <begin position="33"/>
        <end position="61"/>
    </location>
</feature>
<protein>
    <submittedName>
        <fullName evidence="2">Uncharacterized protein</fullName>
    </submittedName>
</protein>
<evidence type="ECO:0000313" key="2">
    <source>
        <dbReference type="EMBL" id="KAK2020461.1"/>
    </source>
</evidence>